<proteinExistence type="inferred from homology"/>
<dbReference type="NCBIfam" id="NF001862">
    <property type="entry name" value="PRK00601.1"/>
    <property type="match status" value="1"/>
</dbReference>
<keyword evidence="4" id="KW-0546">Nucleotide metabolism</keyword>
<evidence type="ECO:0000256" key="1">
    <source>
        <dbReference type="ARBA" id="ARBA00006581"/>
    </source>
</evidence>
<feature type="domain" description="dUTPase-like" evidence="6">
    <location>
        <begin position="21"/>
        <end position="158"/>
    </location>
</feature>
<dbReference type="GO" id="GO:0046081">
    <property type="term" value="P:dUTP catabolic process"/>
    <property type="evidence" value="ECO:0007669"/>
    <property type="project" value="InterPro"/>
</dbReference>
<name>A0A1M4N4F8_9RHOB</name>
<dbReference type="RefSeq" id="WP_072707774.1">
    <property type="nucleotide sequence ID" value="NZ_FMJB01000061.1"/>
</dbReference>
<dbReference type="Gene3D" id="2.70.40.10">
    <property type="match status" value="1"/>
</dbReference>
<gene>
    <name evidence="7" type="ORF">KARMA_3045</name>
</gene>
<dbReference type="EMBL" id="FMJB01000061">
    <property type="protein sequence ID" value="SCM68815.1"/>
    <property type="molecule type" value="Genomic_DNA"/>
</dbReference>
<dbReference type="InterPro" id="IPR029054">
    <property type="entry name" value="dUTPase-like"/>
</dbReference>
<reference evidence="8" key="1">
    <citation type="submission" date="2016-09" db="EMBL/GenBank/DDBJ databases">
        <authorList>
            <person name="Wibberg D."/>
        </authorList>
    </citation>
    <scope>NUCLEOTIDE SEQUENCE [LARGE SCALE GENOMIC DNA]</scope>
</reference>
<accession>A0A1M4N4F8</accession>
<dbReference type="CDD" id="cd07557">
    <property type="entry name" value="trimeric_dUTPase"/>
    <property type="match status" value="1"/>
</dbReference>
<comment type="similarity">
    <text evidence="1">Belongs to the dUTPase family.</text>
</comment>
<comment type="catalytic activity">
    <reaction evidence="5">
        <text>dUTP + H2O = dUMP + diphosphate + H(+)</text>
        <dbReference type="Rhea" id="RHEA:10248"/>
        <dbReference type="ChEBI" id="CHEBI:15377"/>
        <dbReference type="ChEBI" id="CHEBI:15378"/>
        <dbReference type="ChEBI" id="CHEBI:33019"/>
        <dbReference type="ChEBI" id="CHEBI:61555"/>
        <dbReference type="ChEBI" id="CHEBI:246422"/>
        <dbReference type="EC" id="3.6.1.23"/>
    </reaction>
</comment>
<evidence type="ECO:0000256" key="5">
    <source>
        <dbReference type="ARBA" id="ARBA00047686"/>
    </source>
</evidence>
<dbReference type="AlphaFoldDB" id="A0A1M4N4F8"/>
<dbReference type="GO" id="GO:0000287">
    <property type="term" value="F:magnesium ion binding"/>
    <property type="evidence" value="ECO:0007669"/>
    <property type="project" value="InterPro"/>
</dbReference>
<evidence type="ECO:0000313" key="7">
    <source>
        <dbReference type="EMBL" id="SCM68815.1"/>
    </source>
</evidence>
<dbReference type="NCBIfam" id="TIGR00576">
    <property type="entry name" value="dut"/>
    <property type="match status" value="1"/>
</dbReference>
<dbReference type="PANTHER" id="PTHR11241:SF0">
    <property type="entry name" value="DEOXYURIDINE 5'-TRIPHOSPHATE NUCLEOTIDOHYDROLASE"/>
    <property type="match status" value="1"/>
</dbReference>
<evidence type="ECO:0000256" key="3">
    <source>
        <dbReference type="ARBA" id="ARBA00022801"/>
    </source>
</evidence>
<dbReference type="GO" id="GO:0006226">
    <property type="term" value="P:dUMP biosynthetic process"/>
    <property type="evidence" value="ECO:0007669"/>
    <property type="project" value="InterPro"/>
</dbReference>
<dbReference type="EC" id="3.6.1.23" evidence="2"/>
<dbReference type="InterPro" id="IPR033704">
    <property type="entry name" value="dUTPase_trimeric"/>
</dbReference>
<organism evidence="7 8">
    <name type="scientific">Donghicola eburneus</name>
    <dbReference type="NCBI Taxonomy" id="393278"/>
    <lineage>
        <taxon>Bacteria</taxon>
        <taxon>Pseudomonadati</taxon>
        <taxon>Pseudomonadota</taxon>
        <taxon>Alphaproteobacteria</taxon>
        <taxon>Rhodobacterales</taxon>
        <taxon>Roseobacteraceae</taxon>
        <taxon>Donghicola</taxon>
    </lineage>
</organism>
<dbReference type="PANTHER" id="PTHR11241">
    <property type="entry name" value="DEOXYURIDINE 5'-TRIPHOSPHATE NUCLEOTIDOHYDROLASE"/>
    <property type="match status" value="1"/>
</dbReference>
<dbReference type="SUPFAM" id="SSF51283">
    <property type="entry name" value="dUTPase-like"/>
    <property type="match status" value="1"/>
</dbReference>
<evidence type="ECO:0000256" key="2">
    <source>
        <dbReference type="ARBA" id="ARBA00012379"/>
    </source>
</evidence>
<dbReference type="InterPro" id="IPR036157">
    <property type="entry name" value="dUTPase-like_sf"/>
</dbReference>
<dbReference type="GO" id="GO:0004170">
    <property type="term" value="F:dUTP diphosphatase activity"/>
    <property type="evidence" value="ECO:0007669"/>
    <property type="project" value="UniProtKB-EC"/>
</dbReference>
<evidence type="ECO:0000259" key="6">
    <source>
        <dbReference type="Pfam" id="PF00692"/>
    </source>
</evidence>
<dbReference type="InterPro" id="IPR008181">
    <property type="entry name" value="dUTPase"/>
</dbReference>
<keyword evidence="8" id="KW-1185">Reference proteome</keyword>
<keyword evidence="3" id="KW-0378">Hydrolase</keyword>
<evidence type="ECO:0000313" key="8">
    <source>
        <dbReference type="Proteomes" id="UP000184085"/>
    </source>
</evidence>
<dbReference type="Proteomes" id="UP000184085">
    <property type="component" value="Unassembled WGS sequence"/>
</dbReference>
<sequence>MSSPSFTPEIEVKVLDARLNEWGLPTYQSDMAAAIDLHACIGSSMDIAPQEKAVLIPSGLALYMNNPHVAAVILPRSGMGHKHGLVLGNGTGLIDPDYTAQIFVSVWNRNPSGDPITINPGERIAQMMFLPVIRPNLSVVEEFSGETARGGGGFGSTGTK</sequence>
<protein>
    <recommendedName>
        <fullName evidence="2">dUTP diphosphatase</fullName>
        <ecNumber evidence="2">3.6.1.23</ecNumber>
    </recommendedName>
</protein>
<dbReference type="Pfam" id="PF00692">
    <property type="entry name" value="dUTPase"/>
    <property type="match status" value="1"/>
</dbReference>
<evidence type="ECO:0000256" key="4">
    <source>
        <dbReference type="ARBA" id="ARBA00023080"/>
    </source>
</evidence>